<name>A0A2A8H8M4_9BACI</name>
<gene>
    <name evidence="13" type="ORF">CN585_27825</name>
</gene>
<dbReference type="InterPro" id="IPR050979">
    <property type="entry name" value="LD-transpeptidase"/>
</dbReference>
<keyword evidence="5" id="KW-0378">Hydrolase</keyword>
<evidence type="ECO:0000256" key="5">
    <source>
        <dbReference type="ARBA" id="ARBA00022801"/>
    </source>
</evidence>
<comment type="pathway">
    <text evidence="1 10">Cell wall biogenesis; peptidoglycan biosynthesis.</text>
</comment>
<evidence type="ECO:0000256" key="6">
    <source>
        <dbReference type="ARBA" id="ARBA00022960"/>
    </source>
</evidence>
<dbReference type="GO" id="GO:0016757">
    <property type="term" value="F:glycosyltransferase activity"/>
    <property type="evidence" value="ECO:0007669"/>
    <property type="project" value="UniProtKB-KW"/>
</dbReference>
<keyword evidence="7 10" id="KW-0573">Peptidoglycan synthesis</keyword>
<dbReference type="GO" id="GO:0005576">
    <property type="term" value="C:extracellular region"/>
    <property type="evidence" value="ECO:0007669"/>
    <property type="project" value="TreeGrafter"/>
</dbReference>
<dbReference type="PROSITE" id="PS52029">
    <property type="entry name" value="LD_TPASE"/>
    <property type="match status" value="1"/>
</dbReference>
<evidence type="ECO:0000313" key="14">
    <source>
        <dbReference type="Proteomes" id="UP000220841"/>
    </source>
</evidence>
<evidence type="ECO:0000256" key="11">
    <source>
        <dbReference type="SAM" id="SignalP"/>
    </source>
</evidence>
<keyword evidence="3" id="KW-0328">Glycosyltransferase</keyword>
<evidence type="ECO:0000313" key="13">
    <source>
        <dbReference type="EMBL" id="PEP91584.1"/>
    </source>
</evidence>
<protein>
    <submittedName>
        <fullName evidence="13">L,D-transpeptidase</fullName>
    </submittedName>
</protein>
<dbReference type="GO" id="GO:0071555">
    <property type="term" value="P:cell wall organization"/>
    <property type="evidence" value="ECO:0007669"/>
    <property type="project" value="UniProtKB-UniRule"/>
</dbReference>
<keyword evidence="4" id="KW-0808">Transferase</keyword>
<comment type="pathway">
    <text evidence="9">Glycan biosynthesis.</text>
</comment>
<dbReference type="Proteomes" id="UP000220841">
    <property type="component" value="Unassembled WGS sequence"/>
</dbReference>
<dbReference type="Gene3D" id="2.40.440.10">
    <property type="entry name" value="L,D-transpeptidase catalytic domain-like"/>
    <property type="match status" value="1"/>
</dbReference>
<feature type="signal peptide" evidence="11">
    <location>
        <begin position="1"/>
        <end position="23"/>
    </location>
</feature>
<reference evidence="13 14" key="1">
    <citation type="submission" date="2017-09" db="EMBL/GenBank/DDBJ databases">
        <title>Large-scale bioinformatics analysis of Bacillus genomes uncovers conserved roles of natural products in bacterial physiology.</title>
        <authorList>
            <consortium name="Agbiome Team Llc"/>
            <person name="Bleich R.M."/>
            <person name="Grubbs K.J."/>
            <person name="Santa Maria K.C."/>
            <person name="Allen S.E."/>
            <person name="Farag S."/>
            <person name="Shank E.A."/>
            <person name="Bowers A."/>
        </authorList>
    </citation>
    <scope>NUCLEOTIDE SEQUENCE [LARGE SCALE GENOMIC DNA]</scope>
    <source>
        <strain evidence="13 14">AFS021349</strain>
    </source>
</reference>
<evidence type="ECO:0000256" key="3">
    <source>
        <dbReference type="ARBA" id="ARBA00022676"/>
    </source>
</evidence>
<dbReference type="Pfam" id="PF03734">
    <property type="entry name" value="YkuD"/>
    <property type="match status" value="1"/>
</dbReference>
<dbReference type="PANTHER" id="PTHR30582">
    <property type="entry name" value="L,D-TRANSPEPTIDASE"/>
    <property type="match status" value="1"/>
</dbReference>
<evidence type="ECO:0000256" key="10">
    <source>
        <dbReference type="PROSITE-ProRule" id="PRU01373"/>
    </source>
</evidence>
<feature type="chain" id="PRO_5013038173" evidence="11">
    <location>
        <begin position="24"/>
        <end position="153"/>
    </location>
</feature>
<feature type="active site" description="Proton donor/acceptor" evidence="10">
    <location>
        <position position="113"/>
    </location>
</feature>
<dbReference type="InterPro" id="IPR038063">
    <property type="entry name" value="Transpep_catalytic_dom"/>
</dbReference>
<feature type="domain" description="L,D-TPase catalytic" evidence="12">
    <location>
        <begin position="29"/>
        <end position="153"/>
    </location>
</feature>
<feature type="active site" description="Nucleophile" evidence="10">
    <location>
        <position position="129"/>
    </location>
</feature>
<keyword evidence="6 10" id="KW-0133">Cell shape</keyword>
<dbReference type="UniPathway" id="UPA00219"/>
<dbReference type="CDD" id="cd16913">
    <property type="entry name" value="YkuD_like"/>
    <property type="match status" value="1"/>
</dbReference>
<evidence type="ECO:0000256" key="4">
    <source>
        <dbReference type="ARBA" id="ARBA00022679"/>
    </source>
</evidence>
<comment type="caution">
    <text evidence="13">The sequence shown here is derived from an EMBL/GenBank/DDBJ whole genome shotgun (WGS) entry which is preliminary data.</text>
</comment>
<keyword evidence="8 10" id="KW-0961">Cell wall biogenesis/degradation</keyword>
<evidence type="ECO:0000256" key="9">
    <source>
        <dbReference type="ARBA" id="ARBA00060592"/>
    </source>
</evidence>
<dbReference type="GO" id="GO:0008360">
    <property type="term" value="P:regulation of cell shape"/>
    <property type="evidence" value="ECO:0007669"/>
    <property type="project" value="UniProtKB-UniRule"/>
</dbReference>
<dbReference type="GO" id="GO:0071972">
    <property type="term" value="F:peptidoglycan L,D-transpeptidase activity"/>
    <property type="evidence" value="ECO:0007669"/>
    <property type="project" value="TreeGrafter"/>
</dbReference>
<dbReference type="SUPFAM" id="SSF141523">
    <property type="entry name" value="L,D-transpeptidase catalytic domain-like"/>
    <property type="match status" value="1"/>
</dbReference>
<accession>A0A2A8H8M4</accession>
<sequence>MKFIGKLIFMLIIVCSCIQPVQASTSQGNYILIKRSEQKLYYVKGKLLLKSFPVAIGRDESPTPIGKFTVVYKEENRPFYKGNIAGGAPNNPLGTRWLGLNINKTEGNTYGIHGTNQVDSIGMKVSAGCIRMKNADVEWLYDHVAKGTSVIIQ</sequence>
<dbReference type="PROSITE" id="PS51257">
    <property type="entry name" value="PROKAR_LIPOPROTEIN"/>
    <property type="match status" value="1"/>
</dbReference>
<dbReference type="RefSeq" id="WP_098227754.1">
    <property type="nucleotide sequence ID" value="NZ_NUBY01000234.1"/>
</dbReference>
<dbReference type="EMBL" id="NUBY01000234">
    <property type="protein sequence ID" value="PEP91584.1"/>
    <property type="molecule type" value="Genomic_DNA"/>
</dbReference>
<dbReference type="AlphaFoldDB" id="A0A2A8H8M4"/>
<keyword evidence="11" id="KW-0732">Signal</keyword>
<comment type="similarity">
    <text evidence="2">Belongs to the YkuD family.</text>
</comment>
<evidence type="ECO:0000256" key="2">
    <source>
        <dbReference type="ARBA" id="ARBA00005992"/>
    </source>
</evidence>
<evidence type="ECO:0000259" key="12">
    <source>
        <dbReference type="PROSITE" id="PS52029"/>
    </source>
</evidence>
<dbReference type="GO" id="GO:0018104">
    <property type="term" value="P:peptidoglycan-protein cross-linking"/>
    <property type="evidence" value="ECO:0007669"/>
    <property type="project" value="TreeGrafter"/>
</dbReference>
<dbReference type="InterPro" id="IPR005490">
    <property type="entry name" value="LD_TPept_cat_dom"/>
</dbReference>
<organism evidence="13 14">
    <name type="scientific">Bacillus toyonensis</name>
    <dbReference type="NCBI Taxonomy" id="155322"/>
    <lineage>
        <taxon>Bacteria</taxon>
        <taxon>Bacillati</taxon>
        <taxon>Bacillota</taxon>
        <taxon>Bacilli</taxon>
        <taxon>Bacillales</taxon>
        <taxon>Bacillaceae</taxon>
        <taxon>Bacillus</taxon>
        <taxon>Bacillus cereus group</taxon>
    </lineage>
</organism>
<proteinExistence type="inferred from homology"/>
<evidence type="ECO:0000256" key="8">
    <source>
        <dbReference type="ARBA" id="ARBA00023316"/>
    </source>
</evidence>
<dbReference type="PANTHER" id="PTHR30582:SF24">
    <property type="entry name" value="L,D-TRANSPEPTIDASE ERFK_SRFK-RELATED"/>
    <property type="match status" value="1"/>
</dbReference>
<evidence type="ECO:0000256" key="7">
    <source>
        <dbReference type="ARBA" id="ARBA00022984"/>
    </source>
</evidence>
<dbReference type="FunFam" id="2.40.440.10:FF:000003">
    <property type="entry name" value="L,D-transpeptidase YciB"/>
    <property type="match status" value="1"/>
</dbReference>
<evidence type="ECO:0000256" key="1">
    <source>
        <dbReference type="ARBA" id="ARBA00004752"/>
    </source>
</evidence>